<dbReference type="OrthoDB" id="5861318at2"/>
<gene>
    <name evidence="2" type="ORF">VIN01S_22200</name>
</gene>
<organism evidence="2 3">
    <name type="scientific">Vibrio inusitatus NBRC 102082</name>
    <dbReference type="NCBI Taxonomy" id="1219070"/>
    <lineage>
        <taxon>Bacteria</taxon>
        <taxon>Pseudomonadati</taxon>
        <taxon>Pseudomonadota</taxon>
        <taxon>Gammaproteobacteria</taxon>
        <taxon>Vibrionales</taxon>
        <taxon>Vibrionaceae</taxon>
        <taxon>Vibrio</taxon>
    </lineage>
</organism>
<feature type="domain" description="Zorya protein ZorC EH" evidence="1">
    <location>
        <begin position="297"/>
        <end position="422"/>
    </location>
</feature>
<dbReference type="RefSeq" id="WP_141345758.1">
    <property type="nucleotide sequence ID" value="NZ_BJLF01000010.1"/>
</dbReference>
<evidence type="ECO:0000313" key="2">
    <source>
        <dbReference type="EMBL" id="GEA51416.1"/>
    </source>
</evidence>
<dbReference type="InterPro" id="IPR006597">
    <property type="entry name" value="Sel1-like"/>
</dbReference>
<dbReference type="SMART" id="SM00671">
    <property type="entry name" value="SEL1"/>
    <property type="match status" value="2"/>
</dbReference>
<reference evidence="2 3" key="1">
    <citation type="submission" date="2019-06" db="EMBL/GenBank/DDBJ databases">
        <title>Whole genome shotgun sequence of Vibrio inusitatus NBRC 102082.</title>
        <authorList>
            <person name="Hosoyama A."/>
            <person name="Uohara A."/>
            <person name="Ohji S."/>
            <person name="Ichikawa N."/>
        </authorList>
    </citation>
    <scope>NUCLEOTIDE SEQUENCE [LARGE SCALE GENOMIC DNA]</scope>
    <source>
        <strain evidence="2 3">NBRC 102082</strain>
    </source>
</reference>
<sequence length="682" mass="77911">MINSSFSFERPKLPTANNLEKLSFDEFYELGFDDLGLPDFPPKSLMQIVRLVENRRTDEVHVFEWLDALENSEQWNALDEQEAQQALIAVWTGIGTNQIVSDIALFKVGLALDGRPSSIVHEIVDSMTIARSVPTPHKLTTLRLDWLISLQSKAYAELAQQALEDNSNIGMYLQKLRLPKANNYTEEVYLELTNCINAQNITDFEDGWLFDNFQAISTTLTRIKVCQSIILEFENYKFGDLCSEIVEKHCLPTQPNSYWGRLSHQAREVLKKKYDLTSYYDLQAISSALYSQRAADELGFTEDEVRQISNRSKFWSNYSSKFNRVRVLLPQGSHDFVHKYNGGLPDFVDVLERSSENIEVYIFELDKLMVVELLRGNVAETRIFKPDRRLFENGSLSIDTIRSLPQLEVHDHLELWQYFCERLLRINYQIHPNIGTTRFKGLGREMGTYTQDVGLPLPSSEMMSQRKLSLEAWLQKFWEAEIATGKFGKHQDLTSKGSVYLSQAMLAKHLGQVDQFRTLIRQSAEQGNSEAMYRLGQSMLRNHRSDREAKQEAESWIVKAAENGHKEAENFAYKFRLNVKKNPELPSADEGNHVAVGVNSLSQNSLDKLNKRVSIDSSRVNFLTGRAESGSADAMYELGHYLLTNVGNSLSSRLVAEKWISKAASLGHLDAVVLAKKFRIKF</sequence>
<evidence type="ECO:0000313" key="3">
    <source>
        <dbReference type="Proteomes" id="UP000318717"/>
    </source>
</evidence>
<dbReference type="InterPro" id="IPR011990">
    <property type="entry name" value="TPR-like_helical_dom_sf"/>
</dbReference>
<dbReference type="SUPFAM" id="SSF81901">
    <property type="entry name" value="HCP-like"/>
    <property type="match status" value="1"/>
</dbReference>
<dbReference type="Proteomes" id="UP000318717">
    <property type="component" value="Unassembled WGS sequence"/>
</dbReference>
<dbReference type="EMBL" id="BJLF01000010">
    <property type="protein sequence ID" value="GEA51416.1"/>
    <property type="molecule type" value="Genomic_DNA"/>
</dbReference>
<comment type="caution">
    <text evidence="2">The sequence shown here is derived from an EMBL/GenBank/DDBJ whole genome shotgun (WGS) entry which is preliminary data.</text>
</comment>
<name>A0A4Y3HWB9_9VIBR</name>
<proteinExistence type="predicted"/>
<evidence type="ECO:0000259" key="1">
    <source>
        <dbReference type="Pfam" id="PF15611"/>
    </source>
</evidence>
<dbReference type="Pfam" id="PF15611">
    <property type="entry name" value="EH_Signature"/>
    <property type="match status" value="1"/>
</dbReference>
<keyword evidence="3" id="KW-1185">Reference proteome</keyword>
<dbReference type="AlphaFoldDB" id="A0A4Y3HWB9"/>
<accession>A0A4Y3HWB9</accession>
<dbReference type="Gene3D" id="1.25.40.10">
    <property type="entry name" value="Tetratricopeptide repeat domain"/>
    <property type="match status" value="1"/>
</dbReference>
<dbReference type="InterPro" id="IPR028943">
    <property type="entry name" value="ZorC_EH_Signature_dom"/>
</dbReference>
<protein>
    <recommendedName>
        <fullName evidence="1">Zorya protein ZorC EH domain-containing protein</fullName>
    </recommendedName>
</protein>